<feature type="transmembrane region" description="Helical" evidence="13">
    <location>
        <begin position="108"/>
        <end position="128"/>
    </location>
</feature>
<feature type="transmembrane region" description="Helical" evidence="13">
    <location>
        <begin position="153"/>
        <end position="177"/>
    </location>
</feature>
<feature type="active site" evidence="11">
    <location>
        <position position="568"/>
    </location>
</feature>
<evidence type="ECO:0000256" key="8">
    <source>
        <dbReference type="ARBA" id="ARBA00023315"/>
    </source>
</evidence>
<comment type="caution">
    <text evidence="14">The sequence shown here is derived from an EMBL/GenBank/DDBJ whole genome shotgun (WGS) entry which is preliminary data.</text>
</comment>
<keyword evidence="5 10" id="KW-0256">Endoplasmic reticulum</keyword>
<evidence type="ECO:0000256" key="12">
    <source>
        <dbReference type="SAM" id="MobiDB-lite"/>
    </source>
</evidence>
<gene>
    <name evidence="14" type="ORF">PsYK624_073760</name>
</gene>
<evidence type="ECO:0000256" key="9">
    <source>
        <dbReference type="ARBA" id="ARBA00023568"/>
    </source>
</evidence>
<evidence type="ECO:0000256" key="3">
    <source>
        <dbReference type="ARBA" id="ARBA00022679"/>
    </source>
</evidence>
<protein>
    <recommendedName>
        <fullName evidence="10">O-acyltransferase</fullName>
    </recommendedName>
</protein>
<feature type="compositionally biased region" description="Polar residues" evidence="12">
    <location>
        <begin position="54"/>
        <end position="65"/>
    </location>
</feature>
<organism evidence="14 15">
    <name type="scientific">Phanerochaete sordida</name>
    <dbReference type="NCBI Taxonomy" id="48140"/>
    <lineage>
        <taxon>Eukaryota</taxon>
        <taxon>Fungi</taxon>
        <taxon>Dikarya</taxon>
        <taxon>Basidiomycota</taxon>
        <taxon>Agaricomycotina</taxon>
        <taxon>Agaricomycetes</taxon>
        <taxon>Polyporales</taxon>
        <taxon>Phanerochaetaceae</taxon>
        <taxon>Phanerochaete</taxon>
    </lineage>
</organism>
<keyword evidence="7 10" id="KW-0472">Membrane</keyword>
<feature type="region of interest" description="Disordered" evidence="12">
    <location>
        <begin position="45"/>
        <end position="65"/>
    </location>
</feature>
<dbReference type="PANTHER" id="PTHR10408">
    <property type="entry name" value="STEROL O-ACYLTRANSFERASE"/>
    <property type="match status" value="1"/>
</dbReference>
<evidence type="ECO:0000256" key="6">
    <source>
        <dbReference type="ARBA" id="ARBA00022989"/>
    </source>
</evidence>
<evidence type="ECO:0000256" key="11">
    <source>
        <dbReference type="PIRSR" id="PIRSR000439-1"/>
    </source>
</evidence>
<evidence type="ECO:0000256" key="2">
    <source>
        <dbReference type="ARBA" id="ARBA00009010"/>
    </source>
</evidence>
<dbReference type="Proteomes" id="UP000703269">
    <property type="component" value="Unassembled WGS sequence"/>
</dbReference>
<keyword evidence="6 13" id="KW-1133">Transmembrane helix</keyword>
<evidence type="ECO:0000256" key="7">
    <source>
        <dbReference type="ARBA" id="ARBA00023136"/>
    </source>
</evidence>
<dbReference type="AlphaFoldDB" id="A0A9P3LEQ3"/>
<dbReference type="GO" id="GO:0008204">
    <property type="term" value="P:ergosterol metabolic process"/>
    <property type="evidence" value="ECO:0007669"/>
    <property type="project" value="TreeGrafter"/>
</dbReference>
<evidence type="ECO:0000313" key="14">
    <source>
        <dbReference type="EMBL" id="GJE91227.1"/>
    </source>
</evidence>
<comment type="similarity">
    <text evidence="2 10">Belongs to the membrane-bound acyltransferase family. Sterol o-acyltransferase subfamily.</text>
</comment>
<dbReference type="PANTHER" id="PTHR10408:SF9">
    <property type="entry name" value="STEROL O-ACYLTRANSFERASE 2-RELATED"/>
    <property type="match status" value="1"/>
</dbReference>
<dbReference type="EMBL" id="BPQB01000020">
    <property type="protein sequence ID" value="GJE91227.1"/>
    <property type="molecule type" value="Genomic_DNA"/>
</dbReference>
<dbReference type="GO" id="GO:0034737">
    <property type="term" value="F:ergosterol O-acyltransferase activity"/>
    <property type="evidence" value="ECO:0007669"/>
    <property type="project" value="TreeGrafter"/>
</dbReference>
<dbReference type="InterPro" id="IPR004299">
    <property type="entry name" value="MBOAT_fam"/>
</dbReference>
<evidence type="ECO:0000313" key="15">
    <source>
        <dbReference type="Proteomes" id="UP000703269"/>
    </source>
</evidence>
<evidence type="ECO:0000256" key="4">
    <source>
        <dbReference type="ARBA" id="ARBA00022692"/>
    </source>
</evidence>
<comment type="subcellular location">
    <subcellularLocation>
        <location evidence="1 10">Endoplasmic reticulum membrane</location>
        <topology evidence="1 10">Multi-pass membrane protein</topology>
    </subcellularLocation>
</comment>
<keyword evidence="3 10" id="KW-0808">Transferase</keyword>
<dbReference type="OrthoDB" id="10039049at2759"/>
<comment type="function">
    <text evidence="9">Sterol O-acyltransferase that catalyzes the formation of stery esters.</text>
</comment>
<feature type="transmembrane region" description="Helical" evidence="13">
    <location>
        <begin position="442"/>
        <end position="463"/>
    </location>
</feature>
<keyword evidence="4 13" id="KW-0812">Transmembrane</keyword>
<proteinExistence type="inferred from homology"/>
<dbReference type="Pfam" id="PF03062">
    <property type="entry name" value="MBOAT"/>
    <property type="match status" value="1"/>
</dbReference>
<accession>A0A9P3LEQ3</accession>
<keyword evidence="15" id="KW-1185">Reference proteome</keyword>
<dbReference type="GO" id="GO:0005789">
    <property type="term" value="C:endoplasmic reticulum membrane"/>
    <property type="evidence" value="ECO:0007669"/>
    <property type="project" value="UniProtKB-SubCell"/>
</dbReference>
<feature type="transmembrane region" description="Helical" evidence="13">
    <location>
        <begin position="611"/>
        <end position="630"/>
    </location>
</feature>
<evidence type="ECO:0000256" key="5">
    <source>
        <dbReference type="ARBA" id="ARBA00022824"/>
    </source>
</evidence>
<evidence type="ECO:0000256" key="13">
    <source>
        <dbReference type="SAM" id="Phobius"/>
    </source>
</evidence>
<evidence type="ECO:0000256" key="10">
    <source>
        <dbReference type="PIRNR" id="PIRNR000439"/>
    </source>
</evidence>
<name>A0A9P3LEQ3_9APHY</name>
<evidence type="ECO:0000256" key="1">
    <source>
        <dbReference type="ARBA" id="ARBA00004477"/>
    </source>
</evidence>
<sequence>MSSDDELADLPPTIHLHLDDIDIDKMSSTETQFTTAILEVIEPPSNVAGKPRTANRTPSGGIETTQGTIYVSKPVRTGRSKKLRAMVSFSPRKSTFDITNEKTVTNEFRGFFTLFWISMFLMAVRTYVRSIETNGKALSLDFAMKHMFSEDTLTLFISDGVLVLSTFICVPFAKAVANRWIPYYRVGVFIQHIWQATVLFTAIKWAFHRHWPWVQSGYLTLHTLTMIMKMHSYMNINGYLSHVHQQAEAVLEQLRQATEKVGGWDEAIAAAESNRRERERATLRLVDDAPTNDSPVSAEPPSLFEKAGEPTLRQRATAAGKLPQPIVPTADAGHGPAPLAPASEANAAQIMTTGNRVLSPEDVLKPAPHPLVDHPDEALAALAREYSELDAELVSTGPEYVRWPHNISLKNFATYMIVPTLVYEMEYPRTDRIRPLYVFEKTVATFGTFALLYTVTESFIFPLTPTPDQSFLRSLLDLALPFMIAYLLLFYLIFECICNGFAELSRFADRQFYEDWWNATSWDEFSRKWNKPVHTFLLRHVYASSISSYKLSRSSAMFFTFLLSAAVHELVMAIVTKKIRLYLFTLQLAQIPLIAVGRMPAIKRNKLFGNIVFWLGLYAGFPLLCVAYCAY</sequence>
<dbReference type="InterPro" id="IPR014371">
    <property type="entry name" value="Oat_ACAT_DAG_ARE"/>
</dbReference>
<reference evidence="14 15" key="1">
    <citation type="submission" date="2021-08" db="EMBL/GenBank/DDBJ databases">
        <title>Draft Genome Sequence of Phanerochaete sordida strain YK-624.</title>
        <authorList>
            <person name="Mori T."/>
            <person name="Dohra H."/>
            <person name="Suzuki T."/>
            <person name="Kawagishi H."/>
            <person name="Hirai H."/>
        </authorList>
    </citation>
    <scope>NUCLEOTIDE SEQUENCE [LARGE SCALE GENOMIC DNA]</scope>
    <source>
        <strain evidence="14 15">YK-624</strain>
    </source>
</reference>
<feature type="transmembrane region" description="Helical" evidence="13">
    <location>
        <begin position="483"/>
        <end position="502"/>
    </location>
</feature>
<dbReference type="PIRSF" id="PIRSF000439">
    <property type="entry name" value="Oat_ACAT_DAG_ARE"/>
    <property type="match status" value="1"/>
</dbReference>
<keyword evidence="8 10" id="KW-0012">Acyltransferase</keyword>